<dbReference type="PANTHER" id="PTHR30287:SF1">
    <property type="entry name" value="INNER MEMBRANE PROTEIN"/>
    <property type="match status" value="1"/>
</dbReference>
<evidence type="ECO:0000256" key="3">
    <source>
        <dbReference type="ARBA" id="ARBA00022692"/>
    </source>
</evidence>
<keyword evidence="3 6" id="KW-0812">Transmembrane</keyword>
<feature type="transmembrane region" description="Helical" evidence="6">
    <location>
        <begin position="224"/>
        <end position="245"/>
    </location>
</feature>
<evidence type="ECO:0000256" key="2">
    <source>
        <dbReference type="ARBA" id="ARBA00022475"/>
    </source>
</evidence>
<feature type="transmembrane region" description="Helical" evidence="6">
    <location>
        <begin position="82"/>
        <end position="107"/>
    </location>
</feature>
<accession>A0ABN1G4W1</accession>
<comment type="caution">
    <text evidence="8">The sequence shown here is derived from an EMBL/GenBank/DDBJ whole genome shotgun (WGS) entry which is preliminary data.</text>
</comment>
<evidence type="ECO:0000256" key="6">
    <source>
        <dbReference type="SAM" id="Phobius"/>
    </source>
</evidence>
<feature type="transmembrane region" description="Helical" evidence="6">
    <location>
        <begin position="530"/>
        <end position="553"/>
    </location>
</feature>
<evidence type="ECO:0000259" key="7">
    <source>
        <dbReference type="Pfam" id="PF02687"/>
    </source>
</evidence>
<keyword evidence="9" id="KW-1185">Reference proteome</keyword>
<dbReference type="Pfam" id="PF02687">
    <property type="entry name" value="FtsX"/>
    <property type="match status" value="2"/>
</dbReference>
<evidence type="ECO:0000256" key="5">
    <source>
        <dbReference type="ARBA" id="ARBA00023136"/>
    </source>
</evidence>
<keyword evidence="5 6" id="KW-0472">Membrane</keyword>
<dbReference type="PANTHER" id="PTHR30287">
    <property type="entry name" value="MEMBRANE COMPONENT OF PREDICTED ABC SUPERFAMILY METABOLITE UPTAKE TRANSPORTER"/>
    <property type="match status" value="1"/>
</dbReference>
<feature type="transmembrane region" description="Helical" evidence="6">
    <location>
        <begin position="625"/>
        <end position="648"/>
    </location>
</feature>
<dbReference type="InterPro" id="IPR038766">
    <property type="entry name" value="Membrane_comp_ABC_pdt"/>
</dbReference>
<name>A0ABN1G4W1_9ACTN</name>
<organism evidence="8 9">
    <name type="scientific">Sporichthya brevicatena</name>
    <dbReference type="NCBI Taxonomy" id="171442"/>
    <lineage>
        <taxon>Bacteria</taxon>
        <taxon>Bacillati</taxon>
        <taxon>Actinomycetota</taxon>
        <taxon>Actinomycetes</taxon>
        <taxon>Sporichthyales</taxon>
        <taxon>Sporichthyaceae</taxon>
        <taxon>Sporichthya</taxon>
    </lineage>
</organism>
<dbReference type="Proteomes" id="UP001500957">
    <property type="component" value="Unassembled WGS sequence"/>
</dbReference>
<evidence type="ECO:0000256" key="4">
    <source>
        <dbReference type="ARBA" id="ARBA00022989"/>
    </source>
</evidence>
<evidence type="ECO:0000313" key="8">
    <source>
        <dbReference type="EMBL" id="GAA0604092.1"/>
    </source>
</evidence>
<feature type="transmembrane region" description="Helical" evidence="6">
    <location>
        <begin position="175"/>
        <end position="194"/>
    </location>
</feature>
<feature type="domain" description="ABC3 transporter permease C-terminal" evidence="7">
    <location>
        <begin position="84"/>
        <end position="205"/>
    </location>
</feature>
<feature type="transmembrane region" description="Helical" evidence="6">
    <location>
        <begin position="583"/>
        <end position="605"/>
    </location>
</feature>
<keyword evidence="4 6" id="KW-1133">Transmembrane helix</keyword>
<dbReference type="EMBL" id="BAAAHE010000002">
    <property type="protein sequence ID" value="GAA0604092.1"/>
    <property type="molecule type" value="Genomic_DNA"/>
</dbReference>
<dbReference type="RefSeq" id="WP_344600696.1">
    <property type="nucleotide sequence ID" value="NZ_BAAAHE010000002.1"/>
</dbReference>
<reference evidence="8 9" key="1">
    <citation type="journal article" date="2019" name="Int. J. Syst. Evol. Microbiol.">
        <title>The Global Catalogue of Microorganisms (GCM) 10K type strain sequencing project: providing services to taxonomists for standard genome sequencing and annotation.</title>
        <authorList>
            <consortium name="The Broad Institute Genomics Platform"/>
            <consortium name="The Broad Institute Genome Sequencing Center for Infectious Disease"/>
            <person name="Wu L."/>
            <person name="Ma J."/>
        </authorList>
    </citation>
    <scope>NUCLEOTIDE SEQUENCE [LARGE SCALE GENOMIC DNA]</scope>
    <source>
        <strain evidence="8 9">JCM 10671</strain>
    </source>
</reference>
<feature type="transmembrane region" description="Helical" evidence="6">
    <location>
        <begin position="29"/>
        <end position="54"/>
    </location>
</feature>
<comment type="subcellular location">
    <subcellularLocation>
        <location evidence="1">Cell membrane</location>
        <topology evidence="1">Multi-pass membrane protein</topology>
    </subcellularLocation>
</comment>
<sequence>MTATALRLVTGPLTGPMSRLSRQTVRVSWPAYLGAFVALVSGIVLIATTVNLLASVDATLSRLGPAATEDQRRELDDLTSMLGIMSAISLFLAVFVVGSTFGFVVATRRRELGLLRLVGATGRQVRRLVLGESLAVAVAASLTGCLIATPLAGPALALVRHIGLADQHLVAPSPWLAWSIAAPTGMAVALLGAWRSSRRAAKVPPTAALREAVIERGRPSLAQWIVGSLCLGGVVATAVVAVIYADRTGPLFALIAAVLLPEFVVIGLMCFGPFLIPRVAGLVARPFVARDVAARIARDELRAGVRTTASVAAPVLAISAIAGSMLLALSFTADWTSALDRAHLRAPLVVQTDGDQQALTRVRDNPAVRLVDQRHVVPIHVDLDGFEREDVDAVDVATATVARGLRATKGSIDDLHGRAVAVSRSWTTDAGKGLGGSLTVRLNGEEQRLRIVAVVPDAPDLYGDILLPADLVADQVDATPPSELFVMLHDRADAEAARAALERDLPGATVFTGDEWIDAVTAQTRRANNLGLTILLGPAGFYAAIAVVNTTLIGATQRRRQVRTLTLLGATPDQLRRAAIWQAGFITAAGLVLGGITAVGLGLLVRHAIATDLVGTGVTAAVTVPWLPLLGIVATCGLLATAAALAGARHPAP</sequence>
<evidence type="ECO:0000256" key="1">
    <source>
        <dbReference type="ARBA" id="ARBA00004651"/>
    </source>
</evidence>
<evidence type="ECO:0000313" key="9">
    <source>
        <dbReference type="Proteomes" id="UP001500957"/>
    </source>
</evidence>
<proteinExistence type="predicted"/>
<feature type="transmembrane region" description="Helical" evidence="6">
    <location>
        <begin position="251"/>
        <end position="276"/>
    </location>
</feature>
<dbReference type="InterPro" id="IPR003838">
    <property type="entry name" value="ABC3_permease_C"/>
</dbReference>
<protein>
    <recommendedName>
        <fullName evidence="7">ABC3 transporter permease C-terminal domain-containing protein</fullName>
    </recommendedName>
</protein>
<feature type="transmembrane region" description="Helical" evidence="6">
    <location>
        <begin position="311"/>
        <end position="331"/>
    </location>
</feature>
<feature type="domain" description="ABC3 transporter permease C-terminal" evidence="7">
    <location>
        <begin position="542"/>
        <end position="649"/>
    </location>
</feature>
<keyword evidence="2" id="KW-1003">Cell membrane</keyword>
<gene>
    <name evidence="8" type="ORF">GCM10009547_02320</name>
</gene>
<feature type="transmembrane region" description="Helical" evidence="6">
    <location>
        <begin position="128"/>
        <end position="155"/>
    </location>
</feature>